<dbReference type="AlphaFoldDB" id="A0A1I7J1F9"/>
<proteinExistence type="predicted"/>
<sequence>MEFTKRFLRAKSPCADGFRWFSRNVQDGAGYQQALDTLVAAGRVDDACWLLDQFGPTNEVLTLDTLDAEALVFAGTLVVRGAIAADRLRVGRALRAGAGLRTDGNLGVGEDLRVEGALACGGALKVGGNVRCAWGIEVQGAFEGGGDARAAWDLLCHGPLTLAGHALVGQDLLVQADTACGKGLRVGGQIDCAGNLRAGHGILAGGSITATGHIEAGWGIRAAHDIAAQGAIKAGESLVAEGLIRAGAGYGIYAGLNVQRDAWEASAQVRARQRPTELLSGCWLA</sequence>
<name>A0A1I7J1F9_9BURK</name>
<dbReference type="Proteomes" id="UP000183656">
    <property type="component" value="Unassembled WGS sequence"/>
</dbReference>
<dbReference type="OrthoDB" id="8956912at2"/>
<protein>
    <recommendedName>
        <fullName evidence="3">DUF342 domain-containing protein</fullName>
    </recommendedName>
</protein>
<dbReference type="STRING" id="343013.SAMN04489707_102133"/>
<dbReference type="RefSeq" id="WP_054257314.1">
    <property type="nucleotide sequence ID" value="NZ_CYIG01000036.1"/>
</dbReference>
<reference evidence="1 2" key="1">
    <citation type="submission" date="2016-10" db="EMBL/GenBank/DDBJ databases">
        <authorList>
            <person name="de Groot N.N."/>
        </authorList>
    </citation>
    <scope>NUCLEOTIDE SEQUENCE [LARGE SCALE GENOMIC DNA]</scope>
    <source>
        <strain evidence="1 2">R-24608</strain>
    </source>
</reference>
<keyword evidence="2" id="KW-1185">Reference proteome</keyword>
<accession>A0A1I7J1F9</accession>
<dbReference type="EMBL" id="FPBX01000021">
    <property type="protein sequence ID" value="SFU78911.1"/>
    <property type="molecule type" value="Genomic_DNA"/>
</dbReference>
<evidence type="ECO:0008006" key="3">
    <source>
        <dbReference type="Google" id="ProtNLM"/>
    </source>
</evidence>
<gene>
    <name evidence="1" type="ORF">SAMN04489707_102133</name>
</gene>
<organism evidence="1 2">
    <name type="scientific">Paenacidovorax caeni</name>
    <dbReference type="NCBI Taxonomy" id="343013"/>
    <lineage>
        <taxon>Bacteria</taxon>
        <taxon>Pseudomonadati</taxon>
        <taxon>Pseudomonadota</taxon>
        <taxon>Betaproteobacteria</taxon>
        <taxon>Burkholderiales</taxon>
        <taxon>Comamonadaceae</taxon>
        <taxon>Paenacidovorax</taxon>
    </lineage>
</organism>
<evidence type="ECO:0000313" key="1">
    <source>
        <dbReference type="EMBL" id="SFU78911.1"/>
    </source>
</evidence>
<evidence type="ECO:0000313" key="2">
    <source>
        <dbReference type="Proteomes" id="UP000183656"/>
    </source>
</evidence>